<dbReference type="PROSITE" id="PS00518">
    <property type="entry name" value="ZF_RING_1"/>
    <property type="match status" value="1"/>
</dbReference>
<dbReference type="EMBL" id="JACVVK020000562">
    <property type="protein sequence ID" value="KAK7465974.1"/>
    <property type="molecule type" value="Genomic_DNA"/>
</dbReference>
<evidence type="ECO:0000256" key="2">
    <source>
        <dbReference type="ARBA" id="ARBA00022723"/>
    </source>
</evidence>
<feature type="region of interest" description="Disordered" evidence="8">
    <location>
        <begin position="340"/>
        <end position="359"/>
    </location>
</feature>
<dbReference type="PANTHER" id="PTHR25462:SF296">
    <property type="entry name" value="MEIOTIC P26, ISOFORM F"/>
    <property type="match status" value="1"/>
</dbReference>
<feature type="non-terminal residue" evidence="11">
    <location>
        <position position="674"/>
    </location>
</feature>
<feature type="compositionally biased region" description="Basic and acidic residues" evidence="8">
    <location>
        <begin position="299"/>
        <end position="308"/>
    </location>
</feature>
<keyword evidence="12" id="KW-1185">Reference proteome</keyword>
<evidence type="ECO:0000256" key="5">
    <source>
        <dbReference type="ARBA" id="ARBA00022833"/>
    </source>
</evidence>
<keyword evidence="7" id="KW-0175">Coiled coil</keyword>
<dbReference type="InterPro" id="IPR001841">
    <property type="entry name" value="Znf_RING"/>
</dbReference>
<dbReference type="PANTHER" id="PTHR25462">
    <property type="entry name" value="BONUS, ISOFORM C-RELATED"/>
    <property type="match status" value="1"/>
</dbReference>
<dbReference type="SUPFAM" id="SSF52540">
    <property type="entry name" value="P-loop containing nucleoside triphosphate hydrolases"/>
    <property type="match status" value="1"/>
</dbReference>
<dbReference type="Gene3D" id="3.30.40.10">
    <property type="entry name" value="Zinc/RING finger domain, C3HC4 (zinc finger)"/>
    <property type="match status" value="1"/>
</dbReference>
<protein>
    <recommendedName>
        <fullName evidence="13">RING-type domain-containing protein</fullName>
    </recommendedName>
</protein>
<accession>A0ABD0J9J5</accession>
<keyword evidence="5" id="KW-0862">Zinc</keyword>
<evidence type="ECO:0000256" key="6">
    <source>
        <dbReference type="PROSITE-ProRule" id="PRU00024"/>
    </source>
</evidence>
<dbReference type="GO" id="GO:0000166">
    <property type="term" value="F:nucleotide binding"/>
    <property type="evidence" value="ECO:0007669"/>
    <property type="project" value="UniProtKB-KW"/>
</dbReference>
<organism evidence="11 12">
    <name type="scientific">Batillaria attramentaria</name>
    <dbReference type="NCBI Taxonomy" id="370345"/>
    <lineage>
        <taxon>Eukaryota</taxon>
        <taxon>Metazoa</taxon>
        <taxon>Spiralia</taxon>
        <taxon>Lophotrochozoa</taxon>
        <taxon>Mollusca</taxon>
        <taxon>Gastropoda</taxon>
        <taxon>Caenogastropoda</taxon>
        <taxon>Sorbeoconcha</taxon>
        <taxon>Cerithioidea</taxon>
        <taxon>Batillariidae</taxon>
        <taxon>Batillaria</taxon>
    </lineage>
</organism>
<feature type="coiled-coil region" evidence="7">
    <location>
        <begin position="434"/>
        <end position="541"/>
    </location>
</feature>
<evidence type="ECO:0000256" key="1">
    <source>
        <dbReference type="ARBA" id="ARBA00008535"/>
    </source>
</evidence>
<dbReference type="InterPro" id="IPR013083">
    <property type="entry name" value="Znf_RING/FYVE/PHD"/>
</dbReference>
<dbReference type="PROSITE" id="PS50089">
    <property type="entry name" value="ZF_RING_2"/>
    <property type="match status" value="1"/>
</dbReference>
<dbReference type="InterPro" id="IPR027417">
    <property type="entry name" value="P-loop_NTPase"/>
</dbReference>
<feature type="domain" description="RING-type" evidence="9">
    <location>
        <begin position="7"/>
        <end position="47"/>
    </location>
</feature>
<dbReference type="InterPro" id="IPR047153">
    <property type="entry name" value="TRIM45/56/19-like"/>
</dbReference>
<dbReference type="Gene3D" id="3.40.50.300">
    <property type="entry name" value="P-loop containing nucleotide triphosphate hydrolases"/>
    <property type="match status" value="1"/>
</dbReference>
<evidence type="ECO:0000313" key="11">
    <source>
        <dbReference type="EMBL" id="KAK7465974.1"/>
    </source>
</evidence>
<keyword evidence="4 6" id="KW-0863">Zinc-finger</keyword>
<comment type="caution">
    <text evidence="11">The sequence shown here is derived from an EMBL/GenBank/DDBJ whole genome shotgun (WGS) entry which is preliminary data.</text>
</comment>
<dbReference type="Proteomes" id="UP001519460">
    <property type="component" value="Unassembled WGS sequence"/>
</dbReference>
<feature type="compositionally biased region" description="Polar residues" evidence="8">
    <location>
        <begin position="341"/>
        <end position="351"/>
    </location>
</feature>
<name>A0ABD0J9J5_9CAEN</name>
<dbReference type="InterPro" id="IPR000315">
    <property type="entry name" value="Znf_B-box"/>
</dbReference>
<dbReference type="Pfam" id="PF04548">
    <property type="entry name" value="AIG1"/>
    <property type="match status" value="1"/>
</dbReference>
<feature type="region of interest" description="Disordered" evidence="8">
    <location>
        <begin position="299"/>
        <end position="318"/>
    </location>
</feature>
<gene>
    <name evidence="11" type="ORF">BaRGS_00037461</name>
</gene>
<dbReference type="SUPFAM" id="SSF57850">
    <property type="entry name" value="RING/U-box"/>
    <property type="match status" value="1"/>
</dbReference>
<evidence type="ECO:0000256" key="3">
    <source>
        <dbReference type="ARBA" id="ARBA00022741"/>
    </source>
</evidence>
<keyword evidence="3" id="KW-0547">Nucleotide-binding</keyword>
<feature type="domain" description="B box-type" evidence="10">
    <location>
        <begin position="83"/>
        <end position="126"/>
    </location>
</feature>
<comment type="similarity">
    <text evidence="1">Belongs to the TRAFAC class TrmE-Era-EngA-EngB-Septin-like GTPase superfamily. AIG1/Toc34/Toc159-like paraseptin GTPase family. IAN subfamily.</text>
</comment>
<reference evidence="11 12" key="1">
    <citation type="journal article" date="2023" name="Sci. Data">
        <title>Genome assembly of the Korean intertidal mud-creeper Batillaria attramentaria.</title>
        <authorList>
            <person name="Patra A.K."/>
            <person name="Ho P.T."/>
            <person name="Jun S."/>
            <person name="Lee S.J."/>
            <person name="Kim Y."/>
            <person name="Won Y.J."/>
        </authorList>
    </citation>
    <scope>NUCLEOTIDE SEQUENCE [LARGE SCALE GENOMIC DNA]</scope>
    <source>
        <strain evidence="11">Wonlab-2016</strain>
    </source>
</reference>
<evidence type="ECO:0000259" key="10">
    <source>
        <dbReference type="PROSITE" id="PS50119"/>
    </source>
</evidence>
<dbReference type="AlphaFoldDB" id="A0ABD0J9J5"/>
<dbReference type="InterPro" id="IPR006703">
    <property type="entry name" value="G_AIG1"/>
</dbReference>
<dbReference type="InterPro" id="IPR017907">
    <property type="entry name" value="Znf_RING_CS"/>
</dbReference>
<evidence type="ECO:0000256" key="8">
    <source>
        <dbReference type="SAM" id="MobiDB-lite"/>
    </source>
</evidence>
<dbReference type="PROSITE" id="PS50119">
    <property type="entry name" value="ZF_BBOX"/>
    <property type="match status" value="1"/>
</dbReference>
<dbReference type="GO" id="GO:0008270">
    <property type="term" value="F:zinc ion binding"/>
    <property type="evidence" value="ECO:0007669"/>
    <property type="project" value="UniProtKB-KW"/>
</dbReference>
<keyword evidence="2" id="KW-0479">Metal-binding</keyword>
<proteinExistence type="inferred from homology"/>
<sequence length="674" mass="75778">MASLTDCPGCKFHCVGPKILPCGHIICTKCLRESIEGQRSATVCEVCPHDVITAYRKTTREQIDEAGDDVILDELVANKMAMQGDIPCKACAMSVATKICLDCREYLCSRCCSDHARENDHVLKGLSEISGSAPRVGERMPREDATEVQTTRAESLQQELQLIDITEMQAKKASEDLDNIVTQLKNANVPVGLEEVKENLKMNCQHLATYSCRLPTVPNVSTMAGRLRRLREECRPPSPRTIDDLRSKTSSFIRIWDVARNVYDQGFTDPGMSLGSPEFRQVVQGEEILVCEKHELEEGRRHRSEIETSHATTSTTEDGFISTRDVATFILGKELIESHDAATSTNAAGSDSESDTQDDEIKFTVSTVGETTQPKELLERPEERDAEVVQVNIERVGNLHVYLVPEGSFTNTENIRAPVIAEVAWDRLQEATMTETLEAARQEAEGRVQDAERELRREKRRGVRRMMSLAEGYISLLYETQEVNAQALNQMVRQLADEQRAHDKRLATLRQHLDKEKADGEKRLENMRKDFEEKKRRQEENTMSFVLKIEERDRRLLAETASRLDRAQLPEVLQLEVQALLGKLLPDDVRQRVRWKAAAECDGGPGDVDLRLGKPLPVTFGNFRLVLLGKIGVGKSSTGNTILGEKKFEVHPGLISMPVRCQHARAQRSGYMID</sequence>
<evidence type="ECO:0000259" key="9">
    <source>
        <dbReference type="PROSITE" id="PS50089"/>
    </source>
</evidence>
<evidence type="ECO:0000313" key="12">
    <source>
        <dbReference type="Proteomes" id="UP001519460"/>
    </source>
</evidence>
<evidence type="ECO:0000256" key="4">
    <source>
        <dbReference type="ARBA" id="ARBA00022771"/>
    </source>
</evidence>
<evidence type="ECO:0000256" key="7">
    <source>
        <dbReference type="SAM" id="Coils"/>
    </source>
</evidence>
<evidence type="ECO:0008006" key="13">
    <source>
        <dbReference type="Google" id="ProtNLM"/>
    </source>
</evidence>